<dbReference type="EMBL" id="JAADJZ010000011">
    <property type="protein sequence ID" value="KAF2871672.1"/>
    <property type="molecule type" value="Genomic_DNA"/>
</dbReference>
<name>A0A7C8I9L0_9PLEO</name>
<reference evidence="1 2" key="1">
    <citation type="submission" date="2020-01" db="EMBL/GenBank/DDBJ databases">
        <authorList>
            <consortium name="DOE Joint Genome Institute"/>
            <person name="Haridas S."/>
            <person name="Albert R."/>
            <person name="Binder M."/>
            <person name="Bloem J."/>
            <person name="Labutti K."/>
            <person name="Salamov A."/>
            <person name="Andreopoulos B."/>
            <person name="Baker S.E."/>
            <person name="Barry K."/>
            <person name="Bills G."/>
            <person name="Bluhm B.H."/>
            <person name="Cannon C."/>
            <person name="Castanera R."/>
            <person name="Culley D.E."/>
            <person name="Daum C."/>
            <person name="Ezra D."/>
            <person name="Gonzalez J.B."/>
            <person name="Henrissat B."/>
            <person name="Kuo A."/>
            <person name="Liang C."/>
            <person name="Lipzen A."/>
            <person name="Lutzoni F."/>
            <person name="Magnuson J."/>
            <person name="Mondo S."/>
            <person name="Nolan M."/>
            <person name="Ohm R."/>
            <person name="Pangilinan J."/>
            <person name="Park H.-J.H."/>
            <person name="Ramirez L."/>
            <person name="Alfaro M."/>
            <person name="Sun H."/>
            <person name="Tritt A."/>
            <person name="Yoshinaga Y."/>
            <person name="Zwiers L.-H.L."/>
            <person name="Turgeon B.G."/>
            <person name="Goodwin S.B."/>
            <person name="Spatafora J.W."/>
            <person name="Crous P.W."/>
            <person name="Grigoriev I.V."/>
        </authorList>
    </citation>
    <scope>NUCLEOTIDE SEQUENCE [LARGE SCALE GENOMIC DNA]</scope>
    <source>
        <strain evidence="1 2">CBS 611.86</strain>
    </source>
</reference>
<proteinExistence type="predicted"/>
<protein>
    <recommendedName>
        <fullName evidence="3">Protein kinase domain-containing protein</fullName>
    </recommendedName>
</protein>
<comment type="caution">
    <text evidence="1">The sequence shown here is derived from an EMBL/GenBank/DDBJ whole genome shotgun (WGS) entry which is preliminary data.</text>
</comment>
<gene>
    <name evidence="1" type="ORF">BDV95DRAFT_636840</name>
</gene>
<dbReference type="AlphaFoldDB" id="A0A7C8I9L0"/>
<evidence type="ECO:0008006" key="3">
    <source>
        <dbReference type="Google" id="ProtNLM"/>
    </source>
</evidence>
<dbReference type="InterPro" id="IPR011009">
    <property type="entry name" value="Kinase-like_dom_sf"/>
</dbReference>
<accession>A0A7C8I9L0</accession>
<organism evidence="1 2">
    <name type="scientific">Massariosphaeria phaeospora</name>
    <dbReference type="NCBI Taxonomy" id="100035"/>
    <lineage>
        <taxon>Eukaryota</taxon>
        <taxon>Fungi</taxon>
        <taxon>Dikarya</taxon>
        <taxon>Ascomycota</taxon>
        <taxon>Pezizomycotina</taxon>
        <taxon>Dothideomycetes</taxon>
        <taxon>Pleosporomycetidae</taxon>
        <taxon>Pleosporales</taxon>
        <taxon>Pleosporales incertae sedis</taxon>
        <taxon>Massariosphaeria</taxon>
    </lineage>
</organism>
<dbReference type="Gene3D" id="1.10.510.10">
    <property type="entry name" value="Transferase(Phosphotransferase) domain 1"/>
    <property type="match status" value="1"/>
</dbReference>
<keyword evidence="2" id="KW-1185">Reference proteome</keyword>
<evidence type="ECO:0000313" key="1">
    <source>
        <dbReference type="EMBL" id="KAF2871672.1"/>
    </source>
</evidence>
<sequence>MWGTEVCCSWQELPELLEATSANTMPSRALHRDLSTMAPDWERLRQATKEDILKTYEIIHRIRPNLWLCFVKKDHPAARSAIQALGADTSQVFNDLRKTFVVAKTLVEHSAASAIPLQQEHTVLTKLSSSPFPKLVKAYTQTSEGHQWITALLMRNIDRGVTLEQVRKHFSTTSNEQLPIELIAHTFVQTAHQLDTLYNEHQVAHMDIHAGNLVFDFTNIQPQTKLPGISLIDFGASATATVLQDRLPDAQKLCSMIAGLLQAGNGPEGKERFDDFGLFEDAIIKGQKGESGLKLLGPDKKFRQQAQECANRCSKQIAENLENLVERLAQQELPDKVIEAAIESG</sequence>
<dbReference type="SUPFAM" id="SSF56112">
    <property type="entry name" value="Protein kinase-like (PK-like)"/>
    <property type="match status" value="1"/>
</dbReference>
<dbReference type="Proteomes" id="UP000481861">
    <property type="component" value="Unassembled WGS sequence"/>
</dbReference>
<evidence type="ECO:0000313" key="2">
    <source>
        <dbReference type="Proteomes" id="UP000481861"/>
    </source>
</evidence>